<dbReference type="EMBL" id="MT141611">
    <property type="protein sequence ID" value="QJA68367.1"/>
    <property type="molecule type" value="Genomic_DNA"/>
</dbReference>
<gene>
    <name evidence="2" type="ORF">MM415A06928_0001</name>
    <name evidence="1" type="ORF">MM415B01524_0011</name>
</gene>
<dbReference type="AlphaFoldDB" id="A0A6M3IKP3"/>
<reference evidence="1" key="1">
    <citation type="submission" date="2020-03" db="EMBL/GenBank/DDBJ databases">
        <title>The deep terrestrial virosphere.</title>
        <authorList>
            <person name="Holmfeldt K."/>
            <person name="Nilsson E."/>
            <person name="Simone D."/>
            <person name="Lopez-Fernandez M."/>
            <person name="Wu X."/>
            <person name="de Brujin I."/>
            <person name="Lundin D."/>
            <person name="Andersson A."/>
            <person name="Bertilsson S."/>
            <person name="Dopson M."/>
        </authorList>
    </citation>
    <scope>NUCLEOTIDE SEQUENCE</scope>
    <source>
        <strain evidence="2">MM415A06928</strain>
        <strain evidence="1">MM415B01524</strain>
    </source>
</reference>
<dbReference type="EMBL" id="MT141302">
    <property type="protein sequence ID" value="QJA57974.1"/>
    <property type="molecule type" value="Genomic_DNA"/>
</dbReference>
<evidence type="ECO:0000313" key="2">
    <source>
        <dbReference type="EMBL" id="QJA68367.1"/>
    </source>
</evidence>
<proteinExistence type="predicted"/>
<accession>A0A6M3IKP3</accession>
<name>A0A6M3IKP3_9ZZZZ</name>
<protein>
    <submittedName>
        <fullName evidence="1">Uncharacterized protein</fullName>
    </submittedName>
</protein>
<organism evidence="1">
    <name type="scientific">viral metagenome</name>
    <dbReference type="NCBI Taxonomy" id="1070528"/>
    <lineage>
        <taxon>unclassified sequences</taxon>
        <taxon>metagenomes</taxon>
        <taxon>organismal metagenomes</taxon>
    </lineage>
</organism>
<sequence length="51" mass="6107">MRASLQPSRMSDKKLAAEIERYRKYAKSYGQEGTRVLKILSAEQRRRESWF</sequence>
<evidence type="ECO:0000313" key="1">
    <source>
        <dbReference type="EMBL" id="QJA57974.1"/>
    </source>
</evidence>